<dbReference type="InterPro" id="IPR036291">
    <property type="entry name" value="NAD(P)-bd_dom_sf"/>
</dbReference>
<keyword evidence="3" id="KW-1185">Reference proteome</keyword>
<organism evidence="2 3">
    <name type="scientific">Geobacter benzoatilyticus</name>
    <dbReference type="NCBI Taxonomy" id="2815309"/>
    <lineage>
        <taxon>Bacteria</taxon>
        <taxon>Pseudomonadati</taxon>
        <taxon>Thermodesulfobacteriota</taxon>
        <taxon>Desulfuromonadia</taxon>
        <taxon>Geobacterales</taxon>
        <taxon>Geobacteraceae</taxon>
        <taxon>Geobacter</taxon>
    </lineage>
</organism>
<dbReference type="Gene3D" id="3.40.50.720">
    <property type="entry name" value="NAD(P)-binding Rossmann-like Domain"/>
    <property type="match status" value="1"/>
</dbReference>
<proteinExistence type="inferred from homology"/>
<evidence type="ECO:0000313" key="2">
    <source>
        <dbReference type="EMBL" id="QSV47174.1"/>
    </source>
</evidence>
<dbReference type="RefSeq" id="WP_207165172.1">
    <property type="nucleotide sequence ID" value="NZ_CP071382.1"/>
</dbReference>
<dbReference type="Proteomes" id="UP000663651">
    <property type="component" value="Chromosome"/>
</dbReference>
<dbReference type="PRINTS" id="PR00081">
    <property type="entry name" value="GDHRDH"/>
</dbReference>
<dbReference type="EMBL" id="CP071382">
    <property type="protein sequence ID" value="QSV47174.1"/>
    <property type="molecule type" value="Genomic_DNA"/>
</dbReference>
<accession>A0ABX7Q713</accession>
<protein>
    <submittedName>
        <fullName evidence="2">SDR family oxidoreductase</fullName>
    </submittedName>
</protein>
<dbReference type="CDD" id="cd05233">
    <property type="entry name" value="SDR_c"/>
    <property type="match status" value="1"/>
</dbReference>
<name>A0ABX7Q713_9BACT</name>
<dbReference type="InterPro" id="IPR020904">
    <property type="entry name" value="Sc_DH/Rdtase_CS"/>
</dbReference>
<reference evidence="2 3" key="1">
    <citation type="submission" date="2021-03" db="EMBL/GenBank/DDBJ databases">
        <title>Geobacter metallireducens gen. nov. sp. nov., a microorganism capable of coupling the complete oxidation of organic compounds to the reduction of iron and other metals.</title>
        <authorList>
            <person name="Li Y."/>
        </authorList>
    </citation>
    <scope>NUCLEOTIDE SEQUENCE [LARGE SCALE GENOMIC DNA]</scope>
    <source>
        <strain evidence="2 3">Jerry-YX</strain>
    </source>
</reference>
<sequence length="280" mass="30012">MGILSGMNIVVLGASGVMGRAFAQAATAEGAACIVAGRKDPGLGLPHLLVDVTDPSSVKNFFTALEKRNLRIDVAFNFTGTHHAVMKLGQEDISAVLNDWSRVINTNLTGAFLLTAGFARLFVKQRHGHLVHLCSDASRVSLEGSHAYVASKHGLEGLVKSAAAQLARFGVRVNGLAPGTVETPLNRHLLRDDAGQLSRRAASILAHTPTKRFATVEGVVESAIALCIPQRHLTGNVIFCDDGYVVEGHSWPDGTWAAYQNPETLTDLLHFYDDPESNLE</sequence>
<dbReference type="PANTHER" id="PTHR42760">
    <property type="entry name" value="SHORT-CHAIN DEHYDROGENASES/REDUCTASES FAMILY MEMBER"/>
    <property type="match status" value="1"/>
</dbReference>
<dbReference type="PROSITE" id="PS00061">
    <property type="entry name" value="ADH_SHORT"/>
    <property type="match status" value="1"/>
</dbReference>
<gene>
    <name evidence="2" type="ORF">JZM60_07915</name>
</gene>
<dbReference type="InterPro" id="IPR002347">
    <property type="entry name" value="SDR_fam"/>
</dbReference>
<dbReference type="SUPFAM" id="SSF51735">
    <property type="entry name" value="NAD(P)-binding Rossmann-fold domains"/>
    <property type="match status" value="1"/>
</dbReference>
<evidence type="ECO:0000256" key="1">
    <source>
        <dbReference type="ARBA" id="ARBA00006484"/>
    </source>
</evidence>
<comment type="similarity">
    <text evidence="1">Belongs to the short-chain dehydrogenases/reductases (SDR) family.</text>
</comment>
<evidence type="ECO:0000313" key="3">
    <source>
        <dbReference type="Proteomes" id="UP000663651"/>
    </source>
</evidence>
<dbReference type="Pfam" id="PF13561">
    <property type="entry name" value="adh_short_C2"/>
    <property type="match status" value="1"/>
</dbReference>